<reference evidence="3 4" key="1">
    <citation type="submission" date="2015-08" db="EMBL/GenBank/DDBJ databases">
        <authorList>
            <person name="Babu N.S."/>
            <person name="Beckwith C.J."/>
            <person name="Beseler K.G."/>
            <person name="Brison A."/>
            <person name="Carone J.V."/>
            <person name="Caskin T.P."/>
            <person name="Diamond M."/>
            <person name="Durham M.E."/>
            <person name="Foxe J.M."/>
            <person name="Go M."/>
            <person name="Henderson B.A."/>
            <person name="Jones I.B."/>
            <person name="McGettigan J.A."/>
            <person name="Micheletti S.J."/>
            <person name="Nasrallah M.E."/>
            <person name="Ortiz D."/>
            <person name="Piller C.R."/>
            <person name="Privatt S.R."/>
            <person name="Schneider S.L."/>
            <person name="Sharp S."/>
            <person name="Smith T.C."/>
            <person name="Stanton J.D."/>
            <person name="Ullery H.E."/>
            <person name="Wilson R.J."/>
            <person name="Serrano M.G."/>
            <person name="Buck G."/>
            <person name="Lee V."/>
            <person name="Wang Y."/>
            <person name="Carvalho R."/>
            <person name="Voegtly L."/>
            <person name="Shi R."/>
            <person name="Duckworth R."/>
            <person name="Johnson A."/>
            <person name="Loviza R."/>
            <person name="Walstead R."/>
            <person name="Shah Z."/>
            <person name="Kiflezghi M."/>
            <person name="Wade K."/>
            <person name="Ball S.L."/>
            <person name="Bradley K.W."/>
            <person name="Asai D.J."/>
            <person name="Bowman C.A."/>
            <person name="Russell D.A."/>
            <person name="Pope W.H."/>
            <person name="Jacobs-Sera D."/>
            <person name="Hendrix R.W."/>
            <person name="Hatfull G.F."/>
        </authorList>
    </citation>
    <scope>NUCLEOTIDE SEQUENCE [LARGE SCALE GENOMIC DNA]</scope>
    <source>
        <strain evidence="3 4">DSM 27710</strain>
    </source>
</reference>
<dbReference type="PROSITE" id="PS51257">
    <property type="entry name" value="PROKAR_LIPOPROTEIN"/>
    <property type="match status" value="1"/>
</dbReference>
<accession>A0A0K1PFB3</accession>
<protein>
    <recommendedName>
        <fullName evidence="5">Lipoprotein</fullName>
    </recommendedName>
</protein>
<organism evidence="3 4">
    <name type="scientific">Vulgatibacter incomptus</name>
    <dbReference type="NCBI Taxonomy" id="1391653"/>
    <lineage>
        <taxon>Bacteria</taxon>
        <taxon>Pseudomonadati</taxon>
        <taxon>Myxococcota</taxon>
        <taxon>Myxococcia</taxon>
        <taxon>Myxococcales</taxon>
        <taxon>Cystobacterineae</taxon>
        <taxon>Vulgatibacteraceae</taxon>
        <taxon>Vulgatibacter</taxon>
    </lineage>
</organism>
<dbReference type="Proteomes" id="UP000055590">
    <property type="component" value="Chromosome"/>
</dbReference>
<gene>
    <name evidence="3" type="ORF">AKJ08_2508</name>
</gene>
<evidence type="ECO:0000313" key="3">
    <source>
        <dbReference type="EMBL" id="AKU92121.1"/>
    </source>
</evidence>
<feature type="chain" id="PRO_5005465984" description="Lipoprotein" evidence="2">
    <location>
        <begin position="19"/>
        <end position="504"/>
    </location>
</feature>
<dbReference type="STRING" id="1391653.AKJ08_2508"/>
<sequence length="504" mass="53802">MKSMGVWAALGASALVLAGCSTAFGRAIRRGDEASARDDLVGAAVAYREACGLRPDDGEACRKADDVARVAVEREVERATAGCETGDAVSCLDALRAARDLRPDDPSVLALVDGAASRHAEGCGRATAPSEVVPVVGCLQRIERQVDRPGYGELVRAEERRAASVLGSLLVAAKGAPGAELALASAASCLGVPSQEADARSRFLEAATLPVRLRLDVGGAWIQPADLCASLSSGARCVDGSSAVLEVGIRGVLGRTQHEVTKEERSISYAVGSVDVPNPAYITADRKSREAQRAVSELEPRAAIARTHCDRARSDSMGTSLGSSERSLEDRLCDEARILDRLLSDRQSTLRSAESEMSRLQPTVSETIYGKHRYVIEHHKWWTSFSTSIGGSTWEETLELEDTSNPGFAPAGLAADPLEAPDRGTFERWFGERLAAAFSAEVDRELAARAELRQRDCVGPVQWDPAWLQCWAEVSLARGRIPSGQQLLRDAGGSDAPRCSAPKR</sequence>
<dbReference type="RefSeq" id="WP_050726336.1">
    <property type="nucleotide sequence ID" value="NZ_CP012332.1"/>
</dbReference>
<keyword evidence="4" id="KW-1185">Reference proteome</keyword>
<dbReference type="AlphaFoldDB" id="A0A0K1PFB3"/>
<dbReference type="OrthoDB" id="5488066at2"/>
<evidence type="ECO:0000313" key="4">
    <source>
        <dbReference type="Proteomes" id="UP000055590"/>
    </source>
</evidence>
<dbReference type="KEGG" id="vin:AKJ08_2508"/>
<evidence type="ECO:0000256" key="2">
    <source>
        <dbReference type="SAM" id="SignalP"/>
    </source>
</evidence>
<keyword evidence="2" id="KW-0732">Signal</keyword>
<proteinExistence type="predicted"/>
<evidence type="ECO:0008006" key="5">
    <source>
        <dbReference type="Google" id="ProtNLM"/>
    </source>
</evidence>
<dbReference type="EMBL" id="CP012332">
    <property type="protein sequence ID" value="AKU92121.1"/>
    <property type="molecule type" value="Genomic_DNA"/>
</dbReference>
<name>A0A0K1PFB3_9BACT</name>
<feature type="region of interest" description="Disordered" evidence="1">
    <location>
        <begin position="485"/>
        <end position="504"/>
    </location>
</feature>
<evidence type="ECO:0000256" key="1">
    <source>
        <dbReference type="SAM" id="MobiDB-lite"/>
    </source>
</evidence>
<feature type="signal peptide" evidence="2">
    <location>
        <begin position="1"/>
        <end position="18"/>
    </location>
</feature>